<evidence type="ECO:0000313" key="2">
    <source>
        <dbReference type="EMBL" id="AWB68734.1"/>
    </source>
</evidence>
<organism evidence="2 3">
    <name type="scientific">Saccharobesus litoralis</name>
    <dbReference type="NCBI Taxonomy" id="2172099"/>
    <lineage>
        <taxon>Bacteria</taxon>
        <taxon>Pseudomonadati</taxon>
        <taxon>Pseudomonadota</taxon>
        <taxon>Gammaproteobacteria</taxon>
        <taxon>Alteromonadales</taxon>
        <taxon>Alteromonadaceae</taxon>
        <taxon>Saccharobesus</taxon>
    </lineage>
</organism>
<accession>A0A2S0VWY8</accession>
<proteinExistence type="predicted"/>
<evidence type="ECO:0000313" key="3">
    <source>
        <dbReference type="Proteomes" id="UP000244441"/>
    </source>
</evidence>
<gene>
    <name evidence="2" type="ORF">C2869_21070</name>
</gene>
<keyword evidence="3" id="KW-1185">Reference proteome</keyword>
<evidence type="ECO:0008006" key="4">
    <source>
        <dbReference type="Google" id="ProtNLM"/>
    </source>
</evidence>
<name>A0A2S0VWY8_9ALTE</name>
<dbReference type="OrthoDB" id="6386152at2"/>
<dbReference type="AlphaFoldDB" id="A0A2S0VWY8"/>
<protein>
    <recommendedName>
        <fullName evidence="4">DUF721 domain-containing protein</fullName>
    </recommendedName>
</protein>
<feature type="region of interest" description="Disordered" evidence="1">
    <location>
        <begin position="105"/>
        <end position="127"/>
    </location>
</feature>
<feature type="compositionally biased region" description="Low complexity" evidence="1">
    <location>
        <begin position="105"/>
        <end position="117"/>
    </location>
</feature>
<evidence type="ECO:0000256" key="1">
    <source>
        <dbReference type="SAM" id="MobiDB-lite"/>
    </source>
</evidence>
<sequence>MKRRPKSIEQVLNETWPNSQFSAAQKKADYNSQIERELALCLPKEWQDKVIVQKYQNGILHLGLTSAGLKMRFNAIRLDLLSHLRQSIPDLVSISDSIVVTTSSPISNHSKSSSAESAHQKHHSLSDNSAQTLLKTAEQLPDNLKQALQGLVKASRKH</sequence>
<dbReference type="Proteomes" id="UP000244441">
    <property type="component" value="Chromosome"/>
</dbReference>
<dbReference type="RefSeq" id="WP_108604786.1">
    <property type="nucleotide sequence ID" value="NZ_CP026604.1"/>
</dbReference>
<dbReference type="EMBL" id="CP026604">
    <property type="protein sequence ID" value="AWB68734.1"/>
    <property type="molecule type" value="Genomic_DNA"/>
</dbReference>
<reference evidence="2 3" key="1">
    <citation type="submission" date="2018-01" db="EMBL/GenBank/DDBJ databases">
        <title>Genome sequence of a Cantenovulum-like bacteria.</title>
        <authorList>
            <person name="Tan W.R."/>
            <person name="Lau N.-S."/>
            <person name="Go F."/>
            <person name="Amirul A.-A.A."/>
        </authorList>
    </citation>
    <scope>NUCLEOTIDE SEQUENCE [LARGE SCALE GENOMIC DNA]</scope>
    <source>
        <strain evidence="2 3">CCB-QB4</strain>
    </source>
</reference>
<dbReference type="KEGG" id="cate:C2869_21070"/>